<dbReference type="Proteomes" id="UP000178187">
    <property type="component" value="Unassembled WGS sequence"/>
</dbReference>
<accession>A0A1G1KR81</accession>
<feature type="coiled-coil region" evidence="1">
    <location>
        <begin position="212"/>
        <end position="246"/>
    </location>
</feature>
<evidence type="ECO:0000256" key="2">
    <source>
        <dbReference type="SAM" id="MobiDB-lite"/>
    </source>
</evidence>
<sequence>MLSTSFQTVLMVCFLSVFSLGALWAGKKTNPSKEEGAKKYRVTEATAQPKQASVKPNNIPEKSAQTPSQEASKAKQTVVVGAQKTTQEITNKTGIPSIPNLPPIVHQVALKKMTPMSVPKVVQPVTASDQKILPKVVTPQKVMPPVDIIRVQNELKNIIERTKVLQEQVQNDRAKVKDVLDRAQIHHKILGDLSKEPLIPSGEKIEDAGIDRALKEEKLKILAAQVEESENELRNIESTNSAVLNASSKKSKKPE</sequence>
<evidence type="ECO:0000313" key="4">
    <source>
        <dbReference type="Proteomes" id="UP000178187"/>
    </source>
</evidence>
<gene>
    <name evidence="3" type="ORF">A3G33_10665</name>
</gene>
<evidence type="ECO:0000256" key="1">
    <source>
        <dbReference type="SAM" id="Coils"/>
    </source>
</evidence>
<protein>
    <submittedName>
        <fullName evidence="3">Uncharacterized protein</fullName>
    </submittedName>
</protein>
<evidence type="ECO:0000313" key="3">
    <source>
        <dbReference type="EMBL" id="OGW95431.1"/>
    </source>
</evidence>
<name>A0A1G1KR81_9BACT</name>
<comment type="caution">
    <text evidence="3">The sequence shown here is derived from an EMBL/GenBank/DDBJ whole genome shotgun (WGS) entry which is preliminary data.</text>
</comment>
<proteinExistence type="predicted"/>
<feature type="compositionally biased region" description="Basic and acidic residues" evidence="2">
    <location>
        <begin position="31"/>
        <end position="42"/>
    </location>
</feature>
<feature type="region of interest" description="Disordered" evidence="2">
    <location>
        <begin position="28"/>
        <end position="74"/>
    </location>
</feature>
<dbReference type="EMBL" id="MHFR01000063">
    <property type="protein sequence ID" value="OGW95431.1"/>
    <property type="molecule type" value="Genomic_DNA"/>
</dbReference>
<dbReference type="AlphaFoldDB" id="A0A1G1KR81"/>
<feature type="compositionally biased region" description="Polar residues" evidence="2">
    <location>
        <begin position="45"/>
        <end position="56"/>
    </location>
</feature>
<reference evidence="3 4" key="1">
    <citation type="journal article" date="2016" name="Nat. Commun.">
        <title>Thousands of microbial genomes shed light on interconnected biogeochemical processes in an aquifer system.</title>
        <authorList>
            <person name="Anantharaman K."/>
            <person name="Brown C.T."/>
            <person name="Hug L.A."/>
            <person name="Sharon I."/>
            <person name="Castelle C.J."/>
            <person name="Probst A.J."/>
            <person name="Thomas B.C."/>
            <person name="Singh A."/>
            <person name="Wilkins M.J."/>
            <person name="Karaoz U."/>
            <person name="Brodie E.L."/>
            <person name="Williams K.H."/>
            <person name="Hubbard S.S."/>
            <person name="Banfield J.F."/>
        </authorList>
    </citation>
    <scope>NUCLEOTIDE SEQUENCE [LARGE SCALE GENOMIC DNA]</scope>
</reference>
<feature type="compositionally biased region" description="Polar residues" evidence="2">
    <location>
        <begin position="63"/>
        <end position="74"/>
    </location>
</feature>
<keyword evidence="1" id="KW-0175">Coiled coil</keyword>
<organism evidence="3 4">
    <name type="scientific">Candidatus Danuiimicrobium aquiferis</name>
    <dbReference type="NCBI Taxonomy" id="1801832"/>
    <lineage>
        <taxon>Bacteria</taxon>
        <taxon>Pseudomonadati</taxon>
        <taxon>Candidatus Omnitrophota</taxon>
        <taxon>Candidatus Danuiimicrobium</taxon>
    </lineage>
</organism>